<organism evidence="2 3">
    <name type="scientific">Paracoccus siganidrum</name>
    <dbReference type="NCBI Taxonomy" id="1276757"/>
    <lineage>
        <taxon>Bacteria</taxon>
        <taxon>Pseudomonadati</taxon>
        <taxon>Pseudomonadota</taxon>
        <taxon>Alphaproteobacteria</taxon>
        <taxon>Rhodobacterales</taxon>
        <taxon>Paracoccaceae</taxon>
        <taxon>Paracoccus</taxon>
    </lineage>
</organism>
<accession>A0A418ZQF5</accession>
<feature type="non-terminal residue" evidence="2">
    <location>
        <position position="1"/>
    </location>
</feature>
<evidence type="ECO:0000313" key="2">
    <source>
        <dbReference type="EMBL" id="RJK96582.1"/>
    </source>
</evidence>
<protein>
    <submittedName>
        <fullName evidence="2">Uncharacterized protein</fullName>
    </submittedName>
</protein>
<dbReference type="Proteomes" id="UP000283587">
    <property type="component" value="Unassembled WGS sequence"/>
</dbReference>
<name>A0A418ZQF5_9RHOB</name>
<feature type="region of interest" description="Disordered" evidence="1">
    <location>
        <begin position="1"/>
        <end position="130"/>
    </location>
</feature>
<sequence>DEGRPETAADDSGHVRPIAPDTVDSAEFDRPATLGLPELPERPGFAGLSDPDDLPADSPPADAVAAEPAEEAVPEDESAGEMPAAEDAPPVAETPAPVQPEPEPEPEPEEPRMVRPDVEPPEPDEAVRLR</sequence>
<reference evidence="3" key="1">
    <citation type="submission" date="2018-09" db="EMBL/GenBank/DDBJ databases">
        <title>Paracoccus onubensis nov. sp. a moderate halophilic bacterium isolated from Gruta de las Maravillas (Aracena, Spain).</title>
        <authorList>
            <person name="Jurado V."/>
            <person name="Gutierrez-Patricio S."/>
            <person name="Gonzalez-Pimentel J.L."/>
            <person name="Miller A.Z."/>
            <person name="Laiz L."/>
            <person name="Saiz-Jimenez C."/>
        </authorList>
    </citation>
    <scope>NUCLEOTIDE SEQUENCE [LARGE SCALE GENOMIC DNA]</scope>
    <source>
        <strain evidence="3">DSM 26381</strain>
    </source>
</reference>
<feature type="compositionally biased region" description="Basic and acidic residues" evidence="1">
    <location>
        <begin position="1"/>
        <end position="14"/>
    </location>
</feature>
<comment type="caution">
    <text evidence="2">The sequence shown here is derived from an EMBL/GenBank/DDBJ whole genome shotgun (WGS) entry which is preliminary data.</text>
</comment>
<dbReference type="AlphaFoldDB" id="A0A418ZQF5"/>
<feature type="compositionally biased region" description="Basic and acidic residues" evidence="1">
    <location>
        <begin position="109"/>
        <end position="118"/>
    </location>
</feature>
<proteinExistence type="predicted"/>
<dbReference type="EMBL" id="QZEW01000260">
    <property type="protein sequence ID" value="RJK96582.1"/>
    <property type="molecule type" value="Genomic_DNA"/>
</dbReference>
<gene>
    <name evidence="2" type="ORF">D3P05_24315</name>
</gene>
<evidence type="ECO:0000256" key="1">
    <source>
        <dbReference type="SAM" id="MobiDB-lite"/>
    </source>
</evidence>
<evidence type="ECO:0000313" key="3">
    <source>
        <dbReference type="Proteomes" id="UP000283587"/>
    </source>
</evidence>
<keyword evidence="3" id="KW-1185">Reference proteome</keyword>
<feature type="compositionally biased region" description="Acidic residues" evidence="1">
    <location>
        <begin position="68"/>
        <end position="79"/>
    </location>
</feature>
<feature type="compositionally biased region" description="Low complexity" evidence="1">
    <location>
        <begin position="81"/>
        <end position="96"/>
    </location>
</feature>